<dbReference type="PIRSF" id="PIRSF005378">
    <property type="entry name" value="RNA3'_term_phos_cycl_euk"/>
    <property type="match status" value="1"/>
</dbReference>
<evidence type="ECO:0000256" key="2">
    <source>
        <dbReference type="ARBA" id="ARBA00022598"/>
    </source>
</evidence>
<evidence type="ECO:0000259" key="6">
    <source>
        <dbReference type="Pfam" id="PF01137"/>
    </source>
</evidence>
<evidence type="ECO:0000313" key="8">
    <source>
        <dbReference type="EMBL" id="PWQ95207.1"/>
    </source>
</evidence>
<evidence type="ECO:0000256" key="3">
    <source>
        <dbReference type="ARBA" id="ARBA00022741"/>
    </source>
</evidence>
<sequence length="336" mass="36348">MKIIDGSQGEGGGQILRSSLALSMCTQTPIRIENIRAGRKKSGLGHQHLMCVQASQMICNAKVSGAEIGSQTLTFEPGEIQAGDYSFPISTAGSSCLVFQTVLPALLLAKRESTLRLSGGTHNMMAPSFDFIERSFIPALRLMNIDISTELHAYGFFPVGGGEWSATIKPLDETTPIMLMERGEMQHSAIVTQAKVKSHVAERELAQVQKKLAISASDLHINEVIAACPGNVLSVQFKHTDGTAEVIDSTGRRGLSAERVADIAIKDARRYLDSTAVVGEYLCDQLLLPMALGSGGRFTTLKPSLHTLTNIDVIQSFLDCEITFTEIGEDCFEVRC</sequence>
<evidence type="ECO:0000259" key="7">
    <source>
        <dbReference type="Pfam" id="PF05189"/>
    </source>
</evidence>
<feature type="domain" description="RNA 3'-terminal phosphate cyclase insert" evidence="7">
    <location>
        <begin position="188"/>
        <end position="272"/>
    </location>
</feature>
<dbReference type="InterPro" id="IPR013791">
    <property type="entry name" value="RNA3'-term_phos_cycl_insert"/>
</dbReference>
<dbReference type="SUPFAM" id="SSF52913">
    <property type="entry name" value="RNA 3'-terminal phosphate cyclase, RPTC, insert domain"/>
    <property type="match status" value="1"/>
</dbReference>
<comment type="catalytic activity">
    <reaction evidence="4">
        <text>a 3'-end 3'-phospho-ribonucleotide-RNA + ATP = a 3'-end 2',3'-cyclophospho-ribonucleotide-RNA + AMP + diphosphate</text>
        <dbReference type="Rhea" id="RHEA:23976"/>
        <dbReference type="Rhea" id="RHEA-COMP:10463"/>
        <dbReference type="Rhea" id="RHEA-COMP:10464"/>
        <dbReference type="ChEBI" id="CHEBI:30616"/>
        <dbReference type="ChEBI" id="CHEBI:33019"/>
        <dbReference type="ChEBI" id="CHEBI:83062"/>
        <dbReference type="ChEBI" id="CHEBI:83064"/>
        <dbReference type="ChEBI" id="CHEBI:456215"/>
        <dbReference type="EC" id="6.5.1.4"/>
    </reaction>
</comment>
<name>A0A317CA18_9GAMM</name>
<dbReference type="EMBL" id="QGKL01000035">
    <property type="protein sequence ID" value="PWQ95207.1"/>
    <property type="molecule type" value="Genomic_DNA"/>
</dbReference>
<evidence type="ECO:0000256" key="1">
    <source>
        <dbReference type="ARBA" id="ARBA00009206"/>
    </source>
</evidence>
<evidence type="ECO:0000256" key="5">
    <source>
        <dbReference type="NCBIfam" id="TIGR03399"/>
    </source>
</evidence>
<dbReference type="InterPro" id="IPR013792">
    <property type="entry name" value="RNA3'P_cycl/enolpyr_Trfase_a/b"/>
</dbReference>
<evidence type="ECO:0000256" key="4">
    <source>
        <dbReference type="ARBA" id="ARBA00024481"/>
    </source>
</evidence>
<reference evidence="8 9" key="1">
    <citation type="submission" date="2018-05" db="EMBL/GenBank/DDBJ databases">
        <title>Leucothrix arctica sp. nov., isolated from Arctic seawater.</title>
        <authorList>
            <person name="Choi A."/>
            <person name="Baek K."/>
        </authorList>
    </citation>
    <scope>NUCLEOTIDE SEQUENCE [LARGE SCALE GENOMIC DNA]</scope>
    <source>
        <strain evidence="8 9">IMCC9719</strain>
    </source>
</reference>
<dbReference type="GO" id="GO:0006396">
    <property type="term" value="P:RNA processing"/>
    <property type="evidence" value="ECO:0007669"/>
    <property type="project" value="UniProtKB-UniRule"/>
</dbReference>
<dbReference type="PANTHER" id="PTHR11096:SF0">
    <property type="entry name" value="RNA 3'-TERMINAL PHOSPHATE CYCLASE"/>
    <property type="match status" value="1"/>
</dbReference>
<dbReference type="InterPro" id="IPR017770">
    <property type="entry name" value="RNA3'_term_phos_cyc_type_1"/>
</dbReference>
<dbReference type="OrthoDB" id="9789235at2"/>
<dbReference type="AlphaFoldDB" id="A0A317CA18"/>
<dbReference type="GO" id="GO:0000166">
    <property type="term" value="F:nucleotide binding"/>
    <property type="evidence" value="ECO:0007669"/>
    <property type="project" value="UniProtKB-KW"/>
</dbReference>
<dbReference type="SUPFAM" id="SSF55205">
    <property type="entry name" value="EPT/RTPC-like"/>
    <property type="match status" value="2"/>
</dbReference>
<protein>
    <recommendedName>
        <fullName evidence="5">RNA 3'-terminal phosphate cyclase</fullName>
        <ecNumber evidence="5">6.5.1.4</ecNumber>
    </recommendedName>
</protein>
<dbReference type="EC" id="6.5.1.4" evidence="5"/>
<dbReference type="Gene3D" id="3.30.360.20">
    <property type="entry name" value="RNA 3'-terminal phosphate cyclase, insert domain"/>
    <property type="match status" value="1"/>
</dbReference>
<dbReference type="Pfam" id="PF01137">
    <property type="entry name" value="RTC"/>
    <property type="match status" value="1"/>
</dbReference>
<dbReference type="NCBIfam" id="TIGR03399">
    <property type="entry name" value="RNA_3prim_cycl"/>
    <property type="match status" value="1"/>
</dbReference>
<dbReference type="InterPro" id="IPR036553">
    <property type="entry name" value="RPTC_insert"/>
</dbReference>
<dbReference type="RefSeq" id="WP_109823819.1">
    <property type="nucleotide sequence ID" value="NZ_QGKL01000035.1"/>
</dbReference>
<dbReference type="InterPro" id="IPR023797">
    <property type="entry name" value="RNA3'_phos_cyclase_dom"/>
</dbReference>
<comment type="caution">
    <text evidence="8">The sequence shown here is derived from an EMBL/GenBank/DDBJ whole genome shotgun (WGS) entry which is preliminary data.</text>
</comment>
<organism evidence="8 9">
    <name type="scientific">Leucothrix arctica</name>
    <dbReference type="NCBI Taxonomy" id="1481894"/>
    <lineage>
        <taxon>Bacteria</taxon>
        <taxon>Pseudomonadati</taxon>
        <taxon>Pseudomonadota</taxon>
        <taxon>Gammaproteobacteria</taxon>
        <taxon>Thiotrichales</taxon>
        <taxon>Thiotrichaceae</taxon>
        <taxon>Leucothrix</taxon>
    </lineage>
</organism>
<dbReference type="InterPro" id="IPR000228">
    <property type="entry name" value="RNA3'_term_phos_cyc"/>
</dbReference>
<dbReference type="Gene3D" id="3.65.10.20">
    <property type="entry name" value="RNA 3'-terminal phosphate cyclase domain"/>
    <property type="match status" value="1"/>
</dbReference>
<dbReference type="NCBIfam" id="NF003246">
    <property type="entry name" value="PRK04204.1-2"/>
    <property type="match status" value="1"/>
</dbReference>
<dbReference type="InterPro" id="IPR037136">
    <property type="entry name" value="RNA3'_phos_cyclase_dom_sf"/>
</dbReference>
<keyword evidence="9" id="KW-1185">Reference proteome</keyword>
<keyword evidence="2 8" id="KW-0436">Ligase</keyword>
<proteinExistence type="inferred from homology"/>
<dbReference type="Proteomes" id="UP000245506">
    <property type="component" value="Unassembled WGS sequence"/>
</dbReference>
<evidence type="ECO:0000313" key="9">
    <source>
        <dbReference type="Proteomes" id="UP000245506"/>
    </source>
</evidence>
<gene>
    <name evidence="8" type="ORF">DKT75_12735</name>
</gene>
<dbReference type="Pfam" id="PF05189">
    <property type="entry name" value="RTC_insert"/>
    <property type="match status" value="1"/>
</dbReference>
<dbReference type="PANTHER" id="PTHR11096">
    <property type="entry name" value="RNA 3' TERMINAL PHOSPHATE CYCLASE"/>
    <property type="match status" value="1"/>
</dbReference>
<comment type="similarity">
    <text evidence="1">Belongs to the RNA 3'-terminal cyclase family. Type 1 subfamily.</text>
</comment>
<keyword evidence="3" id="KW-0547">Nucleotide-binding</keyword>
<accession>A0A317CA18</accession>
<dbReference type="GO" id="GO:0003963">
    <property type="term" value="F:RNA-3'-phosphate cyclase activity"/>
    <property type="evidence" value="ECO:0007669"/>
    <property type="project" value="UniProtKB-UniRule"/>
</dbReference>
<feature type="domain" description="RNA 3'-terminal phosphate cyclase" evidence="6">
    <location>
        <begin position="9"/>
        <end position="323"/>
    </location>
</feature>